<evidence type="ECO:0000259" key="3">
    <source>
        <dbReference type="Pfam" id="PF22725"/>
    </source>
</evidence>
<dbReference type="Gene3D" id="3.40.50.720">
    <property type="entry name" value="NAD(P)-binding Rossmann-like Domain"/>
    <property type="match status" value="1"/>
</dbReference>
<proteinExistence type="predicted"/>
<dbReference type="PANTHER" id="PTHR43249">
    <property type="entry name" value="UDP-N-ACETYL-2-AMINO-2-DEOXY-D-GLUCURONATE OXIDASE"/>
    <property type="match status" value="1"/>
</dbReference>
<name>A0A7M4BQ80_9MICC</name>
<dbReference type="OrthoDB" id="9815825at2"/>
<dbReference type="Gene3D" id="3.30.360.10">
    <property type="entry name" value="Dihydrodipicolinate Reductase, domain 2"/>
    <property type="match status" value="1"/>
</dbReference>
<keyword evidence="1" id="KW-0520">NAD</keyword>
<evidence type="ECO:0000313" key="4">
    <source>
        <dbReference type="EMBL" id="MUN56082.1"/>
    </source>
</evidence>
<feature type="domain" description="GFO/IDH/MocA-like oxidoreductase" evidence="3">
    <location>
        <begin position="136"/>
        <end position="260"/>
    </location>
</feature>
<comment type="caution">
    <text evidence="4">The sequence shown here is derived from an EMBL/GenBank/DDBJ whole genome shotgun (WGS) entry which is preliminary data.</text>
</comment>
<evidence type="ECO:0000313" key="5">
    <source>
        <dbReference type="Proteomes" id="UP000462152"/>
    </source>
</evidence>
<dbReference type="InterPro" id="IPR055170">
    <property type="entry name" value="GFO_IDH_MocA-like_dom"/>
</dbReference>
<dbReference type="SUPFAM" id="SSF51735">
    <property type="entry name" value="NAD(P)-binding Rossmann-fold domains"/>
    <property type="match status" value="1"/>
</dbReference>
<accession>A0A7M4BQ80</accession>
<dbReference type="AlphaFoldDB" id="A0A7M4BQ80"/>
<dbReference type="Pfam" id="PF01408">
    <property type="entry name" value="GFO_IDH_MocA"/>
    <property type="match status" value="1"/>
</dbReference>
<reference evidence="4 5" key="1">
    <citation type="submission" date="2019-12" db="EMBL/GenBank/DDBJ databases">
        <authorList>
            <person name="Li J."/>
            <person name="Shi Y."/>
            <person name="Xu G."/>
            <person name="Xiao D."/>
            <person name="Ran X."/>
        </authorList>
    </citation>
    <scope>NUCLEOTIDE SEQUENCE [LARGE SCALE GENOMIC DNA]</scope>
    <source>
        <strain evidence="4 5">JCM 15915</strain>
    </source>
</reference>
<dbReference type="Proteomes" id="UP000462152">
    <property type="component" value="Unassembled WGS sequence"/>
</dbReference>
<evidence type="ECO:0000256" key="1">
    <source>
        <dbReference type="ARBA" id="ARBA00023027"/>
    </source>
</evidence>
<dbReference type="SUPFAM" id="SSF55347">
    <property type="entry name" value="Glyceraldehyde-3-phosphate dehydrogenase-like, C-terminal domain"/>
    <property type="match status" value="1"/>
</dbReference>
<feature type="domain" description="Gfo/Idh/MocA-like oxidoreductase N-terminal" evidence="2">
    <location>
        <begin position="4"/>
        <end position="114"/>
    </location>
</feature>
<protein>
    <submittedName>
        <fullName evidence="4">Gfo/Idh/MocA family oxidoreductase</fullName>
    </submittedName>
</protein>
<dbReference type="InterPro" id="IPR000683">
    <property type="entry name" value="Gfo/Idh/MocA-like_OxRdtase_N"/>
</dbReference>
<dbReference type="InterPro" id="IPR036291">
    <property type="entry name" value="NAD(P)-bd_dom_sf"/>
</dbReference>
<dbReference type="PANTHER" id="PTHR43249:SF1">
    <property type="entry name" value="D-GLUCOSIDE 3-DEHYDROGENASE"/>
    <property type="match status" value="1"/>
</dbReference>
<evidence type="ECO:0000259" key="2">
    <source>
        <dbReference type="Pfam" id="PF01408"/>
    </source>
</evidence>
<dbReference type="Pfam" id="PF22725">
    <property type="entry name" value="GFO_IDH_MocA_C3"/>
    <property type="match status" value="1"/>
</dbReference>
<dbReference type="EMBL" id="WOGT01000014">
    <property type="protein sequence ID" value="MUN56082.1"/>
    <property type="molecule type" value="Genomic_DNA"/>
</dbReference>
<dbReference type="InterPro" id="IPR052515">
    <property type="entry name" value="Gfo/Idh/MocA_Oxidoreductase"/>
</dbReference>
<keyword evidence="5" id="KW-1185">Reference proteome</keyword>
<dbReference type="GO" id="GO:0000166">
    <property type="term" value="F:nucleotide binding"/>
    <property type="evidence" value="ECO:0007669"/>
    <property type="project" value="InterPro"/>
</dbReference>
<dbReference type="RefSeq" id="WP_129316457.1">
    <property type="nucleotide sequence ID" value="NZ_NOIQ01000031.1"/>
</dbReference>
<gene>
    <name evidence="4" type="ORF">GMA10_12835</name>
</gene>
<sequence>MSLRAVIVGYGSVSAVHAEALRSLPDADVVGVCDVDPERRDAAQRELAVPTASTVEDAIRRFAPDVVHVTTPHHEHEGVILTALAAGCDVLTEKPISSDLSSADRIVAAAESAQGRNGRSPRVGVCFQNRYNLSAQAMKETVDSRRFGAPLGAVATVAWHRPPEYYTSKPWRGAWSTSGGGLLINQAIHTVDLLQWIMGPVVEVRGRVGTDALGDVIEVEDTAALTLVHESGIRSVLMATNAAPTNLPVTMDIAMEHGNMRSGTELLITGDGAPDQVIKERLPSDRAKVYWGASHGELIKDFYGGFGSGKPFWIDPGEALHALRIVKAAYDGAGGFPHRAARDLDLGNPYLR</sequence>
<organism evidence="4 5">
    <name type="scientific">Rothia koreensis</name>
    <dbReference type="NCBI Taxonomy" id="592378"/>
    <lineage>
        <taxon>Bacteria</taxon>
        <taxon>Bacillati</taxon>
        <taxon>Actinomycetota</taxon>
        <taxon>Actinomycetes</taxon>
        <taxon>Micrococcales</taxon>
        <taxon>Micrococcaceae</taxon>
        <taxon>Rothia</taxon>
    </lineage>
</organism>